<dbReference type="AlphaFoldDB" id="A0A075P452"/>
<dbReference type="Pfam" id="PF01408">
    <property type="entry name" value="GFO_IDH_MocA"/>
    <property type="match status" value="1"/>
</dbReference>
<feature type="domain" description="Gfo/Idh/MocA-like oxidoreductase N-terminal" evidence="2">
    <location>
        <begin position="4"/>
        <end position="129"/>
    </location>
</feature>
<evidence type="ECO:0000256" key="1">
    <source>
        <dbReference type="ARBA" id="ARBA00022729"/>
    </source>
</evidence>
<dbReference type="eggNOG" id="COG0673">
    <property type="taxonomic scope" value="Bacteria"/>
</dbReference>
<dbReference type="InterPro" id="IPR051450">
    <property type="entry name" value="Gfo/Idh/MocA_Oxidoreductases"/>
</dbReference>
<feature type="domain" description="GFO/IDH/MocA-like oxidoreductase" evidence="3">
    <location>
        <begin position="137"/>
        <end position="252"/>
    </location>
</feature>
<dbReference type="EMBL" id="CP008849">
    <property type="protein sequence ID" value="AIF99745.1"/>
    <property type="molecule type" value="Genomic_DNA"/>
</dbReference>
<evidence type="ECO:0000313" key="5">
    <source>
        <dbReference type="Proteomes" id="UP000056090"/>
    </source>
</evidence>
<sequence length="330" mass="35958">MALKLAVIGCGKKASQYIETWISRSDVSIDAVMDPNEDAMTLVKSIADQQGQPQPACFSSWETLLQSQSDNLDAVYICTPHASHAEQAEMALTLGLDVLLEKPMVTSVDEANRLIAAQESSGKALVVAYQGGLSPLVQQLKQDILANTYGELVSITASIWENWATTYAGHWKQIPAVSGGGFMFDTGAHMMNTVSMLANSPLTNVTASMRNLDYPVDIVTTVSGELENGTLFNLHACGNSIRCTSRIECYFTDYVVRVCAWGRWMEIEDSDGKVVRKEQESANNLMNVFQQTITGEIDNPSDVRQGLAMAKLWDAIKLSASQQGAMVTVD</sequence>
<evidence type="ECO:0000259" key="3">
    <source>
        <dbReference type="Pfam" id="PF22725"/>
    </source>
</evidence>
<keyword evidence="1" id="KW-0732">Signal</keyword>
<gene>
    <name evidence="4" type="ORF">EP13_14230</name>
</gene>
<accession>A0A075P452</accession>
<dbReference type="RefSeq" id="WP_044057808.1">
    <property type="nucleotide sequence ID" value="NZ_CBCSKJ010000002.1"/>
</dbReference>
<dbReference type="Pfam" id="PF22725">
    <property type="entry name" value="GFO_IDH_MocA_C3"/>
    <property type="match status" value="1"/>
</dbReference>
<evidence type="ECO:0000259" key="2">
    <source>
        <dbReference type="Pfam" id="PF01408"/>
    </source>
</evidence>
<dbReference type="KEGG" id="aal:EP13_14230"/>
<dbReference type="Gene3D" id="3.30.360.10">
    <property type="entry name" value="Dihydrodipicolinate Reductase, domain 2"/>
    <property type="match status" value="1"/>
</dbReference>
<dbReference type="InterPro" id="IPR055170">
    <property type="entry name" value="GFO_IDH_MocA-like_dom"/>
</dbReference>
<dbReference type="GO" id="GO:0000166">
    <property type="term" value="F:nucleotide binding"/>
    <property type="evidence" value="ECO:0007669"/>
    <property type="project" value="InterPro"/>
</dbReference>
<dbReference type="SUPFAM" id="SSF51735">
    <property type="entry name" value="NAD(P)-binding Rossmann-fold domains"/>
    <property type="match status" value="1"/>
</dbReference>
<evidence type="ECO:0000313" key="4">
    <source>
        <dbReference type="EMBL" id="AIF99745.1"/>
    </source>
</evidence>
<evidence type="ECO:0008006" key="6">
    <source>
        <dbReference type="Google" id="ProtNLM"/>
    </source>
</evidence>
<reference evidence="4 5" key="1">
    <citation type="submission" date="2014-06" db="EMBL/GenBank/DDBJ databases">
        <title>Genomes of Alteromonas australica, a world apart.</title>
        <authorList>
            <person name="Gonzaga A."/>
            <person name="Lopez-Perez M."/>
            <person name="Rodriguez-Valera F."/>
        </authorList>
    </citation>
    <scope>NUCLEOTIDE SEQUENCE [LARGE SCALE GENOMIC DNA]</scope>
    <source>
        <strain evidence="4 5">H 17</strain>
    </source>
</reference>
<name>A0A075P452_9ALTE</name>
<dbReference type="GeneID" id="78256053"/>
<dbReference type="InterPro" id="IPR000683">
    <property type="entry name" value="Gfo/Idh/MocA-like_OxRdtase_N"/>
</dbReference>
<dbReference type="PANTHER" id="PTHR43377">
    <property type="entry name" value="BILIVERDIN REDUCTASE A"/>
    <property type="match status" value="1"/>
</dbReference>
<protein>
    <recommendedName>
        <fullName evidence="6">Gfo/Idh/MocA family oxidoreductase</fullName>
    </recommendedName>
</protein>
<dbReference type="SUPFAM" id="SSF55347">
    <property type="entry name" value="Glyceraldehyde-3-phosphate dehydrogenase-like, C-terminal domain"/>
    <property type="match status" value="1"/>
</dbReference>
<dbReference type="InterPro" id="IPR036291">
    <property type="entry name" value="NAD(P)-bd_dom_sf"/>
</dbReference>
<dbReference type="Proteomes" id="UP000056090">
    <property type="component" value="Chromosome"/>
</dbReference>
<proteinExistence type="predicted"/>
<dbReference type="PANTHER" id="PTHR43377:SF1">
    <property type="entry name" value="BILIVERDIN REDUCTASE A"/>
    <property type="match status" value="1"/>
</dbReference>
<keyword evidence="5" id="KW-1185">Reference proteome</keyword>
<organism evidence="4 5">
    <name type="scientific">Alteromonas australica</name>
    <dbReference type="NCBI Taxonomy" id="589873"/>
    <lineage>
        <taxon>Bacteria</taxon>
        <taxon>Pseudomonadati</taxon>
        <taxon>Pseudomonadota</taxon>
        <taxon>Gammaproteobacteria</taxon>
        <taxon>Alteromonadales</taxon>
        <taxon>Alteromonadaceae</taxon>
        <taxon>Alteromonas/Salinimonas group</taxon>
        <taxon>Alteromonas</taxon>
    </lineage>
</organism>
<dbReference type="Gene3D" id="3.40.50.720">
    <property type="entry name" value="NAD(P)-binding Rossmann-like Domain"/>
    <property type="match status" value="1"/>
</dbReference>